<comment type="caution">
    <text evidence="1">The sequence shown here is derived from an EMBL/GenBank/DDBJ whole genome shotgun (WGS) entry which is preliminary data.</text>
</comment>
<dbReference type="RefSeq" id="WP_141886664.1">
    <property type="nucleotide sequence ID" value="NZ_BAAAUY010000010.1"/>
</dbReference>
<protein>
    <recommendedName>
        <fullName evidence="3">DUF2262 domain-containing protein</fullName>
    </recommendedName>
</protein>
<dbReference type="OrthoDB" id="8657320at2"/>
<dbReference type="Proteomes" id="UP000319094">
    <property type="component" value="Unassembled WGS sequence"/>
</dbReference>
<dbReference type="EMBL" id="VFON01000001">
    <property type="protein sequence ID" value="TQL43325.1"/>
    <property type="molecule type" value="Genomic_DNA"/>
</dbReference>
<keyword evidence="2" id="KW-1185">Reference proteome</keyword>
<reference evidence="1 2" key="1">
    <citation type="submission" date="2019-06" db="EMBL/GenBank/DDBJ databases">
        <title>Sequencing the genomes of 1000 actinobacteria strains.</title>
        <authorList>
            <person name="Klenk H.-P."/>
        </authorList>
    </citation>
    <scope>NUCLEOTIDE SEQUENCE [LARGE SCALE GENOMIC DNA]</scope>
    <source>
        <strain evidence="1 2">DSM 8803</strain>
    </source>
</reference>
<name>A0A542Y5L0_9MICO</name>
<gene>
    <name evidence="1" type="ORF">FB468_1345</name>
</gene>
<sequence>MTAHPDVTHPTLGTLSRSSFTLTDGDVHFMDSYGGEIEVAGATIELLVESSDPKVVKALAERLAAALAQLPALVRRSTDAIVTEFGDEDPTESDREEAARGLALQTLAASPGGGLVLHFDDTTGEHFPEGYWPAVYLGPENEVLDVAVEA</sequence>
<evidence type="ECO:0000313" key="2">
    <source>
        <dbReference type="Proteomes" id="UP000319094"/>
    </source>
</evidence>
<evidence type="ECO:0008006" key="3">
    <source>
        <dbReference type="Google" id="ProtNLM"/>
    </source>
</evidence>
<evidence type="ECO:0000313" key="1">
    <source>
        <dbReference type="EMBL" id="TQL43325.1"/>
    </source>
</evidence>
<organism evidence="1 2">
    <name type="scientific">Leucobacter komagatae</name>
    <dbReference type="NCBI Taxonomy" id="55969"/>
    <lineage>
        <taxon>Bacteria</taxon>
        <taxon>Bacillati</taxon>
        <taxon>Actinomycetota</taxon>
        <taxon>Actinomycetes</taxon>
        <taxon>Micrococcales</taxon>
        <taxon>Microbacteriaceae</taxon>
        <taxon>Leucobacter</taxon>
    </lineage>
</organism>
<proteinExistence type="predicted"/>
<dbReference type="AlphaFoldDB" id="A0A542Y5L0"/>
<accession>A0A542Y5L0</accession>